<proteinExistence type="predicted"/>
<name>A0A397UT54_9GLOM</name>
<sequence length="80" mass="9055">MIEKKHIFAVDFADSKSARDKAIEAEQRELAKVTNFIPTKKQMAEAKAKLAVNLDMDDNATGSKRKLNLKILDRPTKVRI</sequence>
<gene>
    <name evidence="1" type="ORF">C2G38_2105514</name>
</gene>
<reference evidence="1 2" key="1">
    <citation type="submission" date="2018-06" db="EMBL/GenBank/DDBJ databases">
        <title>Comparative genomics reveals the genomic features of Rhizophagus irregularis, R. cerebriforme, R. diaphanum and Gigaspora rosea, and their symbiotic lifestyle signature.</title>
        <authorList>
            <person name="Morin E."/>
            <person name="San Clemente H."/>
            <person name="Chen E.C.H."/>
            <person name="De La Providencia I."/>
            <person name="Hainaut M."/>
            <person name="Kuo A."/>
            <person name="Kohler A."/>
            <person name="Murat C."/>
            <person name="Tang N."/>
            <person name="Roy S."/>
            <person name="Loubradou J."/>
            <person name="Henrissat B."/>
            <person name="Grigoriev I.V."/>
            <person name="Corradi N."/>
            <person name="Roux C."/>
            <person name="Martin F.M."/>
        </authorList>
    </citation>
    <scope>NUCLEOTIDE SEQUENCE [LARGE SCALE GENOMIC DNA]</scope>
    <source>
        <strain evidence="1 2">DAOM 194757</strain>
    </source>
</reference>
<comment type="caution">
    <text evidence="1">The sequence shown here is derived from an EMBL/GenBank/DDBJ whole genome shotgun (WGS) entry which is preliminary data.</text>
</comment>
<dbReference type="Proteomes" id="UP000266673">
    <property type="component" value="Unassembled WGS sequence"/>
</dbReference>
<dbReference type="STRING" id="44941.A0A397UT54"/>
<evidence type="ECO:0000313" key="2">
    <source>
        <dbReference type="Proteomes" id="UP000266673"/>
    </source>
</evidence>
<dbReference type="AlphaFoldDB" id="A0A397UT54"/>
<dbReference type="EMBL" id="QKWP01001223">
    <property type="protein sequence ID" value="RIB10663.1"/>
    <property type="molecule type" value="Genomic_DNA"/>
</dbReference>
<dbReference type="OrthoDB" id="272392at2759"/>
<protein>
    <submittedName>
        <fullName evidence="1">Uncharacterized protein</fullName>
    </submittedName>
</protein>
<organism evidence="1 2">
    <name type="scientific">Gigaspora rosea</name>
    <dbReference type="NCBI Taxonomy" id="44941"/>
    <lineage>
        <taxon>Eukaryota</taxon>
        <taxon>Fungi</taxon>
        <taxon>Fungi incertae sedis</taxon>
        <taxon>Mucoromycota</taxon>
        <taxon>Glomeromycotina</taxon>
        <taxon>Glomeromycetes</taxon>
        <taxon>Diversisporales</taxon>
        <taxon>Gigasporaceae</taxon>
        <taxon>Gigaspora</taxon>
    </lineage>
</organism>
<keyword evidence="2" id="KW-1185">Reference proteome</keyword>
<accession>A0A397UT54</accession>
<evidence type="ECO:0000313" key="1">
    <source>
        <dbReference type="EMBL" id="RIB10663.1"/>
    </source>
</evidence>